<dbReference type="Gene3D" id="3.40.630.30">
    <property type="match status" value="1"/>
</dbReference>
<dbReference type="EMBL" id="BMIP01000002">
    <property type="protein sequence ID" value="GGD63318.1"/>
    <property type="molecule type" value="Genomic_DNA"/>
</dbReference>
<dbReference type="PROSITE" id="PS51186">
    <property type="entry name" value="GNAT"/>
    <property type="match status" value="1"/>
</dbReference>
<evidence type="ECO:0000313" key="5">
    <source>
        <dbReference type="Proteomes" id="UP000612349"/>
    </source>
</evidence>
<dbReference type="InterPro" id="IPR050832">
    <property type="entry name" value="Bact_Acetyltransf"/>
</dbReference>
<dbReference type="InterPro" id="IPR000182">
    <property type="entry name" value="GNAT_dom"/>
</dbReference>
<comment type="caution">
    <text evidence="4">The sequence shown here is derived from an EMBL/GenBank/DDBJ whole genome shotgun (WGS) entry which is preliminary data.</text>
</comment>
<keyword evidence="1" id="KW-0808">Transferase</keyword>
<dbReference type="Proteomes" id="UP000612349">
    <property type="component" value="Unassembled WGS sequence"/>
</dbReference>
<gene>
    <name evidence="4" type="ORF">GCM10010990_11000</name>
</gene>
<proteinExistence type="predicted"/>
<dbReference type="SUPFAM" id="SSF55729">
    <property type="entry name" value="Acyl-CoA N-acyltransferases (Nat)"/>
    <property type="match status" value="1"/>
</dbReference>
<organism evidence="4 5">
    <name type="scientific">Croceicoccus mobilis</name>
    <dbReference type="NCBI Taxonomy" id="1703339"/>
    <lineage>
        <taxon>Bacteria</taxon>
        <taxon>Pseudomonadati</taxon>
        <taxon>Pseudomonadota</taxon>
        <taxon>Alphaproteobacteria</taxon>
        <taxon>Sphingomonadales</taxon>
        <taxon>Erythrobacteraceae</taxon>
        <taxon>Croceicoccus</taxon>
    </lineage>
</organism>
<dbReference type="CDD" id="cd04301">
    <property type="entry name" value="NAT_SF"/>
    <property type="match status" value="1"/>
</dbReference>
<sequence length="172" mass="19047">MTDIAVRRAGPADAPALKALIESGYRGDSARRGWNHEADILEDERIALSDLEEMLANPAIHLLMAEKDDGLIGCIAVTDKGTNDAGIHRAYFGLLCVDPTLQSSGLGTKLMQAGEDAARRFGASVMEISVIENRDVLIAWYRRKGYMETGRREPFPTPQDPPLFFRLFEKQL</sequence>
<keyword evidence="2" id="KW-0012">Acyltransferase</keyword>
<reference evidence="4" key="1">
    <citation type="journal article" date="2014" name="Int. J. Syst. Evol. Microbiol.">
        <title>Complete genome sequence of Corynebacterium casei LMG S-19264T (=DSM 44701T), isolated from a smear-ripened cheese.</title>
        <authorList>
            <consortium name="US DOE Joint Genome Institute (JGI-PGF)"/>
            <person name="Walter F."/>
            <person name="Albersmeier A."/>
            <person name="Kalinowski J."/>
            <person name="Ruckert C."/>
        </authorList>
    </citation>
    <scope>NUCLEOTIDE SEQUENCE</scope>
    <source>
        <strain evidence="4">CGMCC 1.15360</strain>
    </source>
</reference>
<accession>A0A917DS16</accession>
<name>A0A917DS16_9SPHN</name>
<dbReference type="GO" id="GO:0016747">
    <property type="term" value="F:acyltransferase activity, transferring groups other than amino-acyl groups"/>
    <property type="evidence" value="ECO:0007669"/>
    <property type="project" value="InterPro"/>
</dbReference>
<protein>
    <submittedName>
        <fullName evidence="4">N-acetyltransferase</fullName>
    </submittedName>
</protein>
<keyword evidence="5" id="KW-1185">Reference proteome</keyword>
<evidence type="ECO:0000256" key="1">
    <source>
        <dbReference type="ARBA" id="ARBA00022679"/>
    </source>
</evidence>
<dbReference type="RefSeq" id="WP_066776344.1">
    <property type="nucleotide sequence ID" value="NZ_BMIP01000002.1"/>
</dbReference>
<evidence type="ECO:0000259" key="3">
    <source>
        <dbReference type="PROSITE" id="PS51186"/>
    </source>
</evidence>
<reference evidence="4" key="2">
    <citation type="submission" date="2020-09" db="EMBL/GenBank/DDBJ databases">
        <authorList>
            <person name="Sun Q."/>
            <person name="Zhou Y."/>
        </authorList>
    </citation>
    <scope>NUCLEOTIDE SEQUENCE</scope>
    <source>
        <strain evidence="4">CGMCC 1.15360</strain>
    </source>
</reference>
<evidence type="ECO:0000256" key="2">
    <source>
        <dbReference type="ARBA" id="ARBA00023315"/>
    </source>
</evidence>
<dbReference type="InterPro" id="IPR016181">
    <property type="entry name" value="Acyl_CoA_acyltransferase"/>
</dbReference>
<dbReference type="Pfam" id="PF00583">
    <property type="entry name" value="Acetyltransf_1"/>
    <property type="match status" value="1"/>
</dbReference>
<feature type="domain" description="N-acetyltransferase" evidence="3">
    <location>
        <begin position="4"/>
        <end position="172"/>
    </location>
</feature>
<dbReference type="AlphaFoldDB" id="A0A917DS16"/>
<evidence type="ECO:0000313" key="4">
    <source>
        <dbReference type="EMBL" id="GGD63318.1"/>
    </source>
</evidence>
<dbReference type="PANTHER" id="PTHR43877:SF2">
    <property type="entry name" value="AMINOALKYLPHOSPHONATE N-ACETYLTRANSFERASE-RELATED"/>
    <property type="match status" value="1"/>
</dbReference>
<dbReference type="OrthoDB" id="119501at2"/>
<dbReference type="PANTHER" id="PTHR43877">
    <property type="entry name" value="AMINOALKYLPHOSPHONATE N-ACETYLTRANSFERASE-RELATED-RELATED"/>
    <property type="match status" value="1"/>
</dbReference>